<comment type="caution">
    <text evidence="7">The sequence shown here is derived from an EMBL/GenBank/DDBJ whole genome shotgun (WGS) entry which is preliminary data.</text>
</comment>
<evidence type="ECO:0000256" key="5">
    <source>
        <dbReference type="SAM" id="Phobius"/>
    </source>
</evidence>
<feature type="region of interest" description="Disordered" evidence="4">
    <location>
        <begin position="174"/>
        <end position="194"/>
    </location>
</feature>
<dbReference type="Gene3D" id="2.30.42.10">
    <property type="match status" value="1"/>
</dbReference>
<evidence type="ECO:0000313" key="7">
    <source>
        <dbReference type="EMBL" id="GAA4418238.1"/>
    </source>
</evidence>
<sequence>MSHDAILETPMSTPNDANRPNDGNQPYPASWPSPASPRSWQGSEHGQHGAQDPNRGDYAQQYGSDQYGSDQYGSDQYGSDQYGGNRYGPDPNPAHQYSQGPYGPHGYGSHSYGSGHSAPTSAEAAGYGPAAPEQRPQDRKRRPGWGAVVAMAAAAALLASVGTAGLTGAFDDDTGGQAQVADPGGSGSTAGPVVTSTTDDPDWANVADAVRPSVVAIQVQTGNGGGQGSGVILDDQGNILTNDHVVGSAENILVTLSDRRQYEADVTGLDPATDLAVITLSDPPDNLEPATLGSSEDIVVGDPVMAVGNPLGLSSTATTGIVSAVDRPVTTNQSQQAPGQDGTTVTTNAIQVDAAINPGNSGGPLFDATGRVIGITSSIAGLPGASSQGSIGLGFAIPVDLASQIADQLIANGVAEHAYLGVYLSDGATEVNDARRTGAQVQQVEPGTPAQEAGLQVGDVIIGINGDTVTGAESLTGFVRQYSSGDEVTLDVVRDGERMEVTAQLATREDEKG</sequence>
<dbReference type="Gene3D" id="2.40.10.10">
    <property type="entry name" value="Trypsin-like serine proteases"/>
    <property type="match status" value="2"/>
</dbReference>
<dbReference type="InterPro" id="IPR051201">
    <property type="entry name" value="Chloro_Bact_Ser_Proteases"/>
</dbReference>
<evidence type="ECO:0000256" key="3">
    <source>
        <dbReference type="ARBA" id="ARBA00022801"/>
    </source>
</evidence>
<dbReference type="Proteomes" id="UP001500622">
    <property type="component" value="Unassembled WGS sequence"/>
</dbReference>
<dbReference type="SUPFAM" id="SSF50494">
    <property type="entry name" value="Trypsin-like serine proteases"/>
    <property type="match status" value="1"/>
</dbReference>
<comment type="similarity">
    <text evidence="1">Belongs to the peptidase S1C family.</text>
</comment>
<keyword evidence="5" id="KW-0472">Membrane</keyword>
<protein>
    <submittedName>
        <fullName evidence="7">Trypsin-like peptidase domain-containing protein</fullName>
    </submittedName>
</protein>
<proteinExistence type="inferred from homology"/>
<dbReference type="SUPFAM" id="SSF50156">
    <property type="entry name" value="PDZ domain-like"/>
    <property type="match status" value="1"/>
</dbReference>
<dbReference type="InterPro" id="IPR043504">
    <property type="entry name" value="Peptidase_S1_PA_chymotrypsin"/>
</dbReference>
<dbReference type="InterPro" id="IPR036034">
    <property type="entry name" value="PDZ_sf"/>
</dbReference>
<dbReference type="InterPro" id="IPR001478">
    <property type="entry name" value="PDZ"/>
</dbReference>
<dbReference type="PANTHER" id="PTHR43343">
    <property type="entry name" value="PEPTIDASE S12"/>
    <property type="match status" value="1"/>
</dbReference>
<evidence type="ECO:0000256" key="2">
    <source>
        <dbReference type="ARBA" id="ARBA00022670"/>
    </source>
</evidence>
<organism evidence="7 8">
    <name type="scientific">Georgenia halophila</name>
    <dbReference type="NCBI Taxonomy" id="620889"/>
    <lineage>
        <taxon>Bacteria</taxon>
        <taxon>Bacillati</taxon>
        <taxon>Actinomycetota</taxon>
        <taxon>Actinomycetes</taxon>
        <taxon>Micrococcales</taxon>
        <taxon>Bogoriellaceae</taxon>
        <taxon>Georgenia</taxon>
    </lineage>
</organism>
<dbReference type="InterPro" id="IPR001940">
    <property type="entry name" value="Peptidase_S1C"/>
</dbReference>
<evidence type="ECO:0000313" key="8">
    <source>
        <dbReference type="Proteomes" id="UP001500622"/>
    </source>
</evidence>
<dbReference type="Pfam" id="PF13180">
    <property type="entry name" value="PDZ_2"/>
    <property type="match status" value="1"/>
</dbReference>
<dbReference type="PANTHER" id="PTHR43343:SF3">
    <property type="entry name" value="PROTEASE DO-LIKE 8, CHLOROPLASTIC"/>
    <property type="match status" value="1"/>
</dbReference>
<keyword evidence="8" id="KW-1185">Reference proteome</keyword>
<evidence type="ECO:0000256" key="4">
    <source>
        <dbReference type="SAM" id="MobiDB-lite"/>
    </source>
</evidence>
<feature type="domain" description="PDZ" evidence="6">
    <location>
        <begin position="409"/>
        <end position="496"/>
    </location>
</feature>
<name>A0ABP8KYL8_9MICO</name>
<keyword evidence="2" id="KW-0645">Protease</keyword>
<dbReference type="PRINTS" id="PR00834">
    <property type="entry name" value="PROTEASES2C"/>
</dbReference>
<keyword evidence="3" id="KW-0378">Hydrolase</keyword>
<reference evidence="8" key="1">
    <citation type="journal article" date="2019" name="Int. J. Syst. Evol. Microbiol.">
        <title>The Global Catalogue of Microorganisms (GCM) 10K type strain sequencing project: providing services to taxonomists for standard genome sequencing and annotation.</title>
        <authorList>
            <consortium name="The Broad Institute Genomics Platform"/>
            <consortium name="The Broad Institute Genome Sequencing Center for Infectious Disease"/>
            <person name="Wu L."/>
            <person name="Ma J."/>
        </authorList>
    </citation>
    <scope>NUCLEOTIDE SEQUENCE [LARGE SCALE GENOMIC DNA]</scope>
    <source>
        <strain evidence="8">JCM 17810</strain>
    </source>
</reference>
<keyword evidence="5" id="KW-0812">Transmembrane</keyword>
<dbReference type="EMBL" id="BAABGN010000002">
    <property type="protein sequence ID" value="GAA4418238.1"/>
    <property type="molecule type" value="Genomic_DNA"/>
</dbReference>
<gene>
    <name evidence="7" type="ORF">GCM10023169_07560</name>
</gene>
<dbReference type="InterPro" id="IPR009003">
    <property type="entry name" value="Peptidase_S1_PA"/>
</dbReference>
<evidence type="ECO:0000256" key="1">
    <source>
        <dbReference type="ARBA" id="ARBA00010541"/>
    </source>
</evidence>
<feature type="region of interest" description="Disordered" evidence="4">
    <location>
        <begin position="1"/>
        <end position="143"/>
    </location>
</feature>
<dbReference type="SMART" id="SM00228">
    <property type="entry name" value="PDZ"/>
    <property type="match status" value="1"/>
</dbReference>
<dbReference type="PROSITE" id="PS50106">
    <property type="entry name" value="PDZ"/>
    <property type="match status" value="1"/>
</dbReference>
<feature type="transmembrane region" description="Helical" evidence="5">
    <location>
        <begin position="145"/>
        <end position="170"/>
    </location>
</feature>
<feature type="compositionally biased region" description="Polar residues" evidence="4">
    <location>
        <begin position="61"/>
        <end position="79"/>
    </location>
</feature>
<evidence type="ECO:0000259" key="6">
    <source>
        <dbReference type="PROSITE" id="PS50106"/>
    </source>
</evidence>
<keyword evidence="5" id="KW-1133">Transmembrane helix</keyword>
<feature type="compositionally biased region" description="Polar residues" evidence="4">
    <location>
        <begin position="10"/>
        <end position="24"/>
    </location>
</feature>
<feature type="compositionally biased region" description="Low complexity" evidence="4">
    <location>
        <begin position="96"/>
        <end position="133"/>
    </location>
</feature>
<accession>A0ABP8KYL8</accession>
<dbReference type="Pfam" id="PF13365">
    <property type="entry name" value="Trypsin_2"/>
    <property type="match status" value="1"/>
</dbReference>